<protein>
    <submittedName>
        <fullName evidence="3">Mucus-binding protein</fullName>
    </submittedName>
</protein>
<dbReference type="AlphaFoldDB" id="A0AAW6B3T6"/>
<evidence type="ECO:0000256" key="1">
    <source>
        <dbReference type="SAM" id="MobiDB-lite"/>
    </source>
</evidence>
<accession>A0AAW6B3T6</accession>
<evidence type="ECO:0000259" key="2">
    <source>
        <dbReference type="Pfam" id="PF17966"/>
    </source>
</evidence>
<proteinExistence type="predicted"/>
<dbReference type="Proteomes" id="UP001212217">
    <property type="component" value="Unassembled WGS sequence"/>
</dbReference>
<sequence>DPNNPEGPKYPAGLEEKDLNKTVTRTITYVYEDGTPVLNEDGTPKTVTQEAKFTREAKVNLVTGEVIYGDWSEAKDLEEVKSPVVKGFLADKASVPAVNVTADSKDTTEVVTYKPLGSWIPNIPGQPTNPIKYPNDPTDPTKPGTEKPKVPYVPGHTPVDGNGQPLKPVNPNNPEEGYEVPNIPTNPGEDTPINYVANKA</sequence>
<feature type="non-terminal residue" evidence="3">
    <location>
        <position position="1"/>
    </location>
</feature>
<comment type="caution">
    <text evidence="3">The sequence shown here is derived from an EMBL/GenBank/DDBJ whole genome shotgun (WGS) entry which is preliminary data.</text>
</comment>
<feature type="non-terminal residue" evidence="3">
    <location>
        <position position="200"/>
    </location>
</feature>
<organism evidence="3 4">
    <name type="scientific">Gemella haemolysans</name>
    <dbReference type="NCBI Taxonomy" id="1379"/>
    <lineage>
        <taxon>Bacteria</taxon>
        <taxon>Bacillati</taxon>
        <taxon>Bacillota</taxon>
        <taxon>Bacilli</taxon>
        <taxon>Bacillales</taxon>
        <taxon>Gemellaceae</taxon>
        <taxon>Gemella</taxon>
    </lineage>
</organism>
<reference evidence="3" key="1">
    <citation type="submission" date="2023-08" db="EMBL/GenBank/DDBJ databases">
        <title>Dental plaque isolates bound by oral lectin ZG16B.</title>
        <authorList>
            <person name="Ghosh S."/>
        </authorList>
    </citation>
    <scope>NUCLEOTIDE SEQUENCE</scope>
    <source>
        <strain evidence="3">DP3_5B</strain>
    </source>
</reference>
<dbReference type="EMBL" id="JAQMFS010000054">
    <property type="protein sequence ID" value="MDB6185891.1"/>
    <property type="molecule type" value="Genomic_DNA"/>
</dbReference>
<feature type="region of interest" description="Disordered" evidence="1">
    <location>
        <begin position="117"/>
        <end position="192"/>
    </location>
</feature>
<evidence type="ECO:0000313" key="3">
    <source>
        <dbReference type="EMBL" id="MDB6185891.1"/>
    </source>
</evidence>
<dbReference type="Pfam" id="PF17966">
    <property type="entry name" value="Muc_B2"/>
    <property type="match status" value="1"/>
</dbReference>
<evidence type="ECO:0000313" key="4">
    <source>
        <dbReference type="Proteomes" id="UP001212217"/>
    </source>
</evidence>
<dbReference type="Gene3D" id="2.60.40.4300">
    <property type="match status" value="1"/>
</dbReference>
<name>A0AAW6B3T6_9BACL</name>
<feature type="domain" description="Mub B2-like" evidence="2">
    <location>
        <begin position="15"/>
        <end position="116"/>
    </location>
</feature>
<gene>
    <name evidence="3" type="ORF">PNO30_03735</name>
</gene>
<dbReference type="RefSeq" id="WP_420319625.1">
    <property type="nucleotide sequence ID" value="NZ_JAQMFS010000054.1"/>
</dbReference>
<dbReference type="InterPro" id="IPR041495">
    <property type="entry name" value="Mub_B2"/>
</dbReference>